<dbReference type="InterPro" id="IPR036244">
    <property type="entry name" value="TipA-like_antibiotic-bd"/>
</dbReference>
<protein>
    <submittedName>
        <fullName evidence="6">MerR family transcriptional regulator</fullName>
    </submittedName>
</protein>
<dbReference type="Pfam" id="PF07739">
    <property type="entry name" value="TipAS"/>
    <property type="match status" value="1"/>
</dbReference>
<dbReference type="CDD" id="cd01106">
    <property type="entry name" value="HTH_TipAL-Mta"/>
    <property type="match status" value="1"/>
</dbReference>
<evidence type="ECO:0000256" key="4">
    <source>
        <dbReference type="ARBA" id="ARBA00023163"/>
    </source>
</evidence>
<dbReference type="InterPro" id="IPR047057">
    <property type="entry name" value="MerR_fam"/>
</dbReference>
<evidence type="ECO:0000259" key="5">
    <source>
        <dbReference type="PROSITE" id="PS50937"/>
    </source>
</evidence>
<dbReference type="Gene3D" id="1.10.490.50">
    <property type="entry name" value="Antibiotic binding domain of TipA-like multidrug resistance regulators"/>
    <property type="match status" value="1"/>
</dbReference>
<evidence type="ECO:0000256" key="3">
    <source>
        <dbReference type="ARBA" id="ARBA00023159"/>
    </source>
</evidence>
<proteinExistence type="predicted"/>
<evidence type="ECO:0000256" key="2">
    <source>
        <dbReference type="ARBA" id="ARBA00023125"/>
    </source>
</evidence>
<dbReference type="SUPFAM" id="SSF89082">
    <property type="entry name" value="Antibiotic binding domain of TipA-like multidrug resistance regulators"/>
    <property type="match status" value="1"/>
</dbReference>
<feature type="domain" description="HTH merR-type" evidence="5">
    <location>
        <begin position="1"/>
        <end position="70"/>
    </location>
</feature>
<keyword evidence="2" id="KW-0238">DNA-binding</keyword>
<keyword evidence="1" id="KW-0805">Transcription regulation</keyword>
<dbReference type="SUPFAM" id="SSF46955">
    <property type="entry name" value="Putative DNA-binding domain"/>
    <property type="match status" value="1"/>
</dbReference>
<dbReference type="GO" id="GO:0003677">
    <property type="term" value="F:DNA binding"/>
    <property type="evidence" value="ECO:0007669"/>
    <property type="project" value="UniProtKB-KW"/>
</dbReference>
<dbReference type="InterPro" id="IPR000551">
    <property type="entry name" value="MerR-type_HTH_dom"/>
</dbReference>
<keyword evidence="7" id="KW-1185">Reference proteome</keyword>
<gene>
    <name evidence="6" type="ORF">KDK92_07430</name>
</gene>
<dbReference type="AlphaFoldDB" id="A0A9J6P229"/>
<dbReference type="GO" id="GO:0003700">
    <property type="term" value="F:DNA-binding transcription factor activity"/>
    <property type="evidence" value="ECO:0007669"/>
    <property type="project" value="InterPro"/>
</dbReference>
<dbReference type="PANTHER" id="PTHR30204">
    <property type="entry name" value="REDOX-CYCLING DRUG-SENSING TRANSCRIPTIONAL ACTIVATOR SOXR"/>
    <property type="match status" value="1"/>
</dbReference>
<keyword evidence="4" id="KW-0804">Transcription</keyword>
<dbReference type="Pfam" id="PF13411">
    <property type="entry name" value="MerR_1"/>
    <property type="match status" value="1"/>
</dbReference>
<dbReference type="RefSeq" id="WP_250858634.1">
    <property type="nucleotide sequence ID" value="NZ_JAGSOJ010000001.1"/>
</dbReference>
<keyword evidence="3" id="KW-0010">Activator</keyword>
<name>A0A9J6P229_9CLOT</name>
<dbReference type="SMART" id="SM00422">
    <property type="entry name" value="HTH_MERR"/>
    <property type="match status" value="1"/>
</dbReference>
<dbReference type="PROSITE" id="PS50937">
    <property type="entry name" value="HTH_MERR_2"/>
    <property type="match status" value="1"/>
</dbReference>
<accession>A0A9J6P229</accession>
<dbReference type="PANTHER" id="PTHR30204:SF90">
    <property type="entry name" value="HTH-TYPE TRANSCRIPTIONAL ACTIVATOR MTA"/>
    <property type="match status" value="1"/>
</dbReference>
<dbReference type="InterPro" id="IPR009061">
    <property type="entry name" value="DNA-bd_dom_put_sf"/>
</dbReference>
<dbReference type="EMBL" id="JAGSOJ010000001">
    <property type="protein sequence ID" value="MCM1989568.1"/>
    <property type="molecule type" value="Genomic_DNA"/>
</dbReference>
<evidence type="ECO:0000313" key="7">
    <source>
        <dbReference type="Proteomes" id="UP001056429"/>
    </source>
</evidence>
<dbReference type="InterPro" id="IPR012925">
    <property type="entry name" value="TipAS_dom"/>
</dbReference>
<organism evidence="6 7">
    <name type="scientific">Oceanirhabdus seepicola</name>
    <dbReference type="NCBI Taxonomy" id="2828781"/>
    <lineage>
        <taxon>Bacteria</taxon>
        <taxon>Bacillati</taxon>
        <taxon>Bacillota</taxon>
        <taxon>Clostridia</taxon>
        <taxon>Eubacteriales</taxon>
        <taxon>Clostridiaceae</taxon>
        <taxon>Oceanirhabdus</taxon>
    </lineage>
</organism>
<dbReference type="Proteomes" id="UP001056429">
    <property type="component" value="Unassembled WGS sequence"/>
</dbReference>
<reference evidence="6" key="1">
    <citation type="journal article" date="2021" name="mSystems">
        <title>Bacteria and Archaea Synergistically Convert Glycine Betaine to Biogenic Methane in the Formosa Cold Seep of the South China Sea.</title>
        <authorList>
            <person name="Li L."/>
            <person name="Zhang W."/>
            <person name="Zhang S."/>
            <person name="Song L."/>
            <person name="Sun Q."/>
            <person name="Zhang H."/>
            <person name="Xiang H."/>
            <person name="Dong X."/>
        </authorList>
    </citation>
    <scope>NUCLEOTIDE SEQUENCE</scope>
    <source>
        <strain evidence="6">ZWT</strain>
    </source>
</reference>
<evidence type="ECO:0000313" key="6">
    <source>
        <dbReference type="EMBL" id="MCM1989568.1"/>
    </source>
</evidence>
<evidence type="ECO:0000256" key="1">
    <source>
        <dbReference type="ARBA" id="ARBA00023015"/>
    </source>
</evidence>
<dbReference type="Gene3D" id="1.10.1660.10">
    <property type="match status" value="1"/>
</dbReference>
<comment type="caution">
    <text evidence="6">The sequence shown here is derived from an EMBL/GenBank/DDBJ whole genome shotgun (WGS) entry which is preliminary data.</text>
</comment>
<reference evidence="6" key="2">
    <citation type="submission" date="2021-04" db="EMBL/GenBank/DDBJ databases">
        <authorList>
            <person name="Dong X."/>
        </authorList>
    </citation>
    <scope>NUCLEOTIDE SEQUENCE</scope>
    <source>
        <strain evidence="6">ZWT</strain>
    </source>
</reference>
<sequence>MITVNEVAKLAGISVRTLHYYDEIGLLKPKHKTNSKYRLYGEKDLEKLWQILFFKELDFPLSQIKEILNNPNFDKNQALESHKKLLLEKRTRIDKIITSIDETIMKGFEKNMIKTFSNENYEKYKEEAIQKYGDTAKQSYNRTSKYSKEQWVIIQEEATNIYTSLAENMDKGAADEIVQRLIAQWKNHITKYYYDCTLEIFKGLGQLYVEDERFTKNIDKTKEGLASFMKDAMDYYCEKNK</sequence>
<dbReference type="PRINTS" id="PR00040">
    <property type="entry name" value="HTHMERR"/>
</dbReference>